<keyword evidence="2" id="KW-1185">Reference proteome</keyword>
<proteinExistence type="predicted"/>
<dbReference type="GeneID" id="64671949"/>
<evidence type="ECO:0000313" key="1">
    <source>
        <dbReference type="EMBL" id="KAG1893549.1"/>
    </source>
</evidence>
<dbReference type="RefSeq" id="XP_041219125.1">
    <property type="nucleotide sequence ID" value="XM_041377651.1"/>
</dbReference>
<reference evidence="1" key="1">
    <citation type="journal article" date="2020" name="New Phytol.">
        <title>Comparative genomics reveals dynamic genome evolution in host specialist ectomycorrhizal fungi.</title>
        <authorList>
            <person name="Lofgren L.A."/>
            <person name="Nguyen N.H."/>
            <person name="Vilgalys R."/>
            <person name="Ruytinx J."/>
            <person name="Liao H.L."/>
            <person name="Branco S."/>
            <person name="Kuo A."/>
            <person name="LaButti K."/>
            <person name="Lipzen A."/>
            <person name="Andreopoulos W."/>
            <person name="Pangilinan J."/>
            <person name="Riley R."/>
            <person name="Hundley H."/>
            <person name="Na H."/>
            <person name="Barry K."/>
            <person name="Grigoriev I.V."/>
            <person name="Stajich J.E."/>
            <person name="Kennedy P.G."/>
        </authorList>
    </citation>
    <scope>NUCLEOTIDE SEQUENCE</scope>
    <source>
        <strain evidence="1">FC203</strain>
    </source>
</reference>
<sequence length="186" mass="21070">MDLPSSPSSIITIPPSYHETAQRLGKMIAEAMTCRFALLHYDSSSKSMVEWCWPADSEGQKIPPSDLEDYCAEYNFKYPCCLCADSGRKGGYIETAVYSWWNETTKKTYWIARCASDTCGYQVKIDGFFQLTPSIAFQYPRRDTAQTLQKMYASRSKASNETPHQSLFRFFRRGAKATGRLVIAGS</sequence>
<dbReference type="AlphaFoldDB" id="A0AAD4HFG7"/>
<dbReference type="EMBL" id="JABBWK010000096">
    <property type="protein sequence ID" value="KAG1893549.1"/>
    <property type="molecule type" value="Genomic_DNA"/>
</dbReference>
<name>A0AAD4HFG7_9AGAM</name>
<protein>
    <submittedName>
        <fullName evidence="1">Uncharacterized protein</fullName>
    </submittedName>
</protein>
<evidence type="ECO:0000313" key="2">
    <source>
        <dbReference type="Proteomes" id="UP001195769"/>
    </source>
</evidence>
<accession>A0AAD4HFG7</accession>
<comment type="caution">
    <text evidence="1">The sequence shown here is derived from an EMBL/GenBank/DDBJ whole genome shotgun (WGS) entry which is preliminary data.</text>
</comment>
<gene>
    <name evidence="1" type="ORF">F5891DRAFT_985778</name>
</gene>
<organism evidence="1 2">
    <name type="scientific">Suillus fuscotomentosus</name>
    <dbReference type="NCBI Taxonomy" id="1912939"/>
    <lineage>
        <taxon>Eukaryota</taxon>
        <taxon>Fungi</taxon>
        <taxon>Dikarya</taxon>
        <taxon>Basidiomycota</taxon>
        <taxon>Agaricomycotina</taxon>
        <taxon>Agaricomycetes</taxon>
        <taxon>Agaricomycetidae</taxon>
        <taxon>Boletales</taxon>
        <taxon>Suillineae</taxon>
        <taxon>Suillaceae</taxon>
        <taxon>Suillus</taxon>
    </lineage>
</organism>
<dbReference type="Proteomes" id="UP001195769">
    <property type="component" value="Unassembled WGS sequence"/>
</dbReference>